<dbReference type="GeneID" id="87829042"/>
<organism evidence="18 19">
    <name type="scientific">Parathielavia appendiculata</name>
    <dbReference type="NCBI Taxonomy" id="2587402"/>
    <lineage>
        <taxon>Eukaryota</taxon>
        <taxon>Fungi</taxon>
        <taxon>Dikarya</taxon>
        <taxon>Ascomycota</taxon>
        <taxon>Pezizomycotina</taxon>
        <taxon>Sordariomycetes</taxon>
        <taxon>Sordariomycetidae</taxon>
        <taxon>Sordariales</taxon>
        <taxon>Chaetomiaceae</taxon>
        <taxon>Parathielavia</taxon>
    </lineage>
</organism>
<keyword evidence="8 15" id="KW-0479">Metal-binding</keyword>
<dbReference type="Proteomes" id="UP001302602">
    <property type="component" value="Unassembled WGS sequence"/>
</dbReference>
<dbReference type="GO" id="GO:0098552">
    <property type="term" value="C:side of membrane"/>
    <property type="evidence" value="ECO:0007669"/>
    <property type="project" value="UniProtKB-KW"/>
</dbReference>
<feature type="region of interest" description="Disordered" evidence="16">
    <location>
        <begin position="91"/>
        <end position="158"/>
    </location>
</feature>
<keyword evidence="6 15" id="KW-0349">Heme</keyword>
<keyword evidence="11" id="KW-0472">Membrane</keyword>
<keyword evidence="5" id="KW-0964">Secreted</keyword>
<proteinExistence type="inferred from homology"/>
<dbReference type="SMART" id="SM00747">
    <property type="entry name" value="CFEM"/>
    <property type="match status" value="1"/>
</dbReference>
<evidence type="ECO:0000256" key="6">
    <source>
        <dbReference type="ARBA" id="ARBA00022617"/>
    </source>
</evidence>
<evidence type="ECO:0000256" key="13">
    <source>
        <dbReference type="ARBA" id="ARBA00023180"/>
    </source>
</evidence>
<dbReference type="PANTHER" id="PTHR37928">
    <property type="entry name" value="CFEM DOMAIN PROTEIN (AFU_ORTHOLOGUE AFUA_6G14090)"/>
    <property type="match status" value="1"/>
</dbReference>
<dbReference type="GO" id="GO:0005886">
    <property type="term" value="C:plasma membrane"/>
    <property type="evidence" value="ECO:0007669"/>
    <property type="project" value="UniProtKB-SubCell"/>
</dbReference>
<dbReference type="GO" id="GO:0005576">
    <property type="term" value="C:extracellular region"/>
    <property type="evidence" value="ECO:0007669"/>
    <property type="project" value="UniProtKB-SubCell"/>
</dbReference>
<dbReference type="Pfam" id="PF05730">
    <property type="entry name" value="CFEM"/>
    <property type="match status" value="1"/>
</dbReference>
<protein>
    <submittedName>
        <fullName evidence="18">CFEM-domain-containing protein</fullName>
    </submittedName>
</protein>
<dbReference type="PANTHER" id="PTHR37928:SF2">
    <property type="entry name" value="GPI ANCHORED CFEM DOMAIN PROTEIN (AFU_ORTHOLOGUE AFUA_6G10580)"/>
    <property type="match status" value="1"/>
</dbReference>
<keyword evidence="7" id="KW-0336">GPI-anchor</keyword>
<name>A0AAN6UAH9_9PEZI</name>
<dbReference type="PROSITE" id="PS52012">
    <property type="entry name" value="CFEM"/>
    <property type="match status" value="1"/>
</dbReference>
<evidence type="ECO:0000256" key="9">
    <source>
        <dbReference type="ARBA" id="ARBA00022729"/>
    </source>
</evidence>
<reference evidence="18" key="2">
    <citation type="submission" date="2023-05" db="EMBL/GenBank/DDBJ databases">
        <authorList>
            <consortium name="Lawrence Berkeley National Laboratory"/>
            <person name="Steindorff A."/>
            <person name="Hensen N."/>
            <person name="Bonometti L."/>
            <person name="Westerberg I."/>
            <person name="Brannstrom I.O."/>
            <person name="Guillou S."/>
            <person name="Cros-Aarteil S."/>
            <person name="Calhoun S."/>
            <person name="Haridas S."/>
            <person name="Kuo A."/>
            <person name="Mondo S."/>
            <person name="Pangilinan J."/>
            <person name="Riley R."/>
            <person name="Labutti K."/>
            <person name="Andreopoulos B."/>
            <person name="Lipzen A."/>
            <person name="Chen C."/>
            <person name="Yanf M."/>
            <person name="Daum C."/>
            <person name="Ng V."/>
            <person name="Clum A."/>
            <person name="Ohm R."/>
            <person name="Martin F."/>
            <person name="Silar P."/>
            <person name="Natvig D."/>
            <person name="Lalanne C."/>
            <person name="Gautier V."/>
            <person name="Ament-Velasquez S.L."/>
            <person name="Kruys A."/>
            <person name="Hutchinson M.I."/>
            <person name="Powell A.J."/>
            <person name="Barry K."/>
            <person name="Miller A.N."/>
            <person name="Grigoriev I.V."/>
            <person name="Debuchy R."/>
            <person name="Gladieux P."/>
            <person name="Thoren M.H."/>
            <person name="Johannesson H."/>
        </authorList>
    </citation>
    <scope>NUCLEOTIDE SEQUENCE</scope>
    <source>
        <strain evidence="18">CBS 731.68</strain>
    </source>
</reference>
<sequence length="184" mass="17951">MKYTTAVLALATAAKAQDLSVFPPCAIPCIAQAVSTSTTCFLLDFACVCRNMDAVKASATSCVIEKCGADVALNQVLPATEKFCSQVLGPAASSTSSSVSSSTTSSSSTSSAASTSTDASKPNSSSSADSSLAKPTPTGGSSNSTSSTASSKPTSSAHTAGAATVHGAVVGTFGMLILGFAAAL</sequence>
<keyword evidence="14" id="KW-0449">Lipoprotein</keyword>
<keyword evidence="13" id="KW-0325">Glycoprotein</keyword>
<reference evidence="18" key="1">
    <citation type="journal article" date="2023" name="Mol. Phylogenet. Evol.">
        <title>Genome-scale phylogeny and comparative genomics of the fungal order Sordariales.</title>
        <authorList>
            <person name="Hensen N."/>
            <person name="Bonometti L."/>
            <person name="Westerberg I."/>
            <person name="Brannstrom I.O."/>
            <person name="Guillou S."/>
            <person name="Cros-Aarteil S."/>
            <person name="Calhoun S."/>
            <person name="Haridas S."/>
            <person name="Kuo A."/>
            <person name="Mondo S."/>
            <person name="Pangilinan J."/>
            <person name="Riley R."/>
            <person name="LaButti K."/>
            <person name="Andreopoulos B."/>
            <person name="Lipzen A."/>
            <person name="Chen C."/>
            <person name="Yan M."/>
            <person name="Daum C."/>
            <person name="Ng V."/>
            <person name="Clum A."/>
            <person name="Steindorff A."/>
            <person name="Ohm R.A."/>
            <person name="Martin F."/>
            <person name="Silar P."/>
            <person name="Natvig D.O."/>
            <person name="Lalanne C."/>
            <person name="Gautier V."/>
            <person name="Ament-Velasquez S.L."/>
            <person name="Kruys A."/>
            <person name="Hutchinson M.I."/>
            <person name="Powell A.J."/>
            <person name="Barry K."/>
            <person name="Miller A.N."/>
            <person name="Grigoriev I.V."/>
            <person name="Debuchy R."/>
            <person name="Gladieux P."/>
            <person name="Hiltunen Thoren M."/>
            <person name="Johannesson H."/>
        </authorList>
    </citation>
    <scope>NUCLEOTIDE SEQUENCE</scope>
    <source>
        <strain evidence="18">CBS 731.68</strain>
    </source>
</reference>
<comment type="similarity">
    <text evidence="3">Belongs to the RBT5 family.</text>
</comment>
<evidence type="ECO:0000256" key="2">
    <source>
        <dbReference type="ARBA" id="ARBA00004613"/>
    </source>
</evidence>
<evidence type="ECO:0000256" key="4">
    <source>
        <dbReference type="ARBA" id="ARBA00022475"/>
    </source>
</evidence>
<evidence type="ECO:0000256" key="5">
    <source>
        <dbReference type="ARBA" id="ARBA00022525"/>
    </source>
</evidence>
<gene>
    <name evidence="18" type="ORF">N657DRAFT_642091</name>
</gene>
<evidence type="ECO:0000256" key="3">
    <source>
        <dbReference type="ARBA" id="ARBA00010031"/>
    </source>
</evidence>
<dbReference type="RefSeq" id="XP_062651782.1">
    <property type="nucleotide sequence ID" value="XM_062792273.1"/>
</dbReference>
<keyword evidence="12 15" id="KW-1015">Disulfide bond</keyword>
<evidence type="ECO:0000256" key="10">
    <source>
        <dbReference type="ARBA" id="ARBA00023004"/>
    </source>
</evidence>
<dbReference type="InterPro" id="IPR008427">
    <property type="entry name" value="Extracellular_membr_CFEM_dom"/>
</dbReference>
<dbReference type="GO" id="GO:0046872">
    <property type="term" value="F:metal ion binding"/>
    <property type="evidence" value="ECO:0007669"/>
    <property type="project" value="UniProtKB-UniRule"/>
</dbReference>
<evidence type="ECO:0000256" key="15">
    <source>
        <dbReference type="PROSITE-ProRule" id="PRU01356"/>
    </source>
</evidence>
<feature type="disulfide bond" evidence="15">
    <location>
        <begin position="40"/>
        <end position="47"/>
    </location>
</feature>
<keyword evidence="10 15" id="KW-0408">Iron</keyword>
<evidence type="ECO:0000313" key="18">
    <source>
        <dbReference type="EMBL" id="KAK4128011.1"/>
    </source>
</evidence>
<evidence type="ECO:0000256" key="14">
    <source>
        <dbReference type="ARBA" id="ARBA00023288"/>
    </source>
</evidence>
<evidence type="ECO:0000256" key="1">
    <source>
        <dbReference type="ARBA" id="ARBA00004609"/>
    </source>
</evidence>
<keyword evidence="4" id="KW-1003">Cell membrane</keyword>
<comment type="caution">
    <text evidence="15">Lacks conserved residue(s) required for the propagation of feature annotation.</text>
</comment>
<dbReference type="AlphaFoldDB" id="A0AAN6UAH9"/>
<feature type="binding site" description="axial binding residue" evidence="15">
    <location>
        <position position="44"/>
    </location>
    <ligand>
        <name>heme</name>
        <dbReference type="ChEBI" id="CHEBI:30413"/>
    </ligand>
    <ligandPart>
        <name>Fe</name>
        <dbReference type="ChEBI" id="CHEBI:18248"/>
    </ligandPart>
</feature>
<keyword evidence="9" id="KW-0732">Signal</keyword>
<evidence type="ECO:0000256" key="7">
    <source>
        <dbReference type="ARBA" id="ARBA00022622"/>
    </source>
</evidence>
<evidence type="ECO:0000313" key="19">
    <source>
        <dbReference type="Proteomes" id="UP001302602"/>
    </source>
</evidence>
<comment type="caution">
    <text evidence="18">The sequence shown here is derived from an EMBL/GenBank/DDBJ whole genome shotgun (WGS) entry which is preliminary data.</text>
</comment>
<evidence type="ECO:0000256" key="12">
    <source>
        <dbReference type="ARBA" id="ARBA00023157"/>
    </source>
</evidence>
<dbReference type="InterPro" id="IPR051735">
    <property type="entry name" value="CFEM_domain"/>
</dbReference>
<dbReference type="EMBL" id="MU853224">
    <property type="protein sequence ID" value="KAK4128011.1"/>
    <property type="molecule type" value="Genomic_DNA"/>
</dbReference>
<evidence type="ECO:0000256" key="11">
    <source>
        <dbReference type="ARBA" id="ARBA00023136"/>
    </source>
</evidence>
<comment type="subcellular location">
    <subcellularLocation>
        <location evidence="1">Cell membrane</location>
        <topology evidence="1">Lipid-anchor</topology>
        <topology evidence="1">GPI-anchor</topology>
    </subcellularLocation>
    <subcellularLocation>
        <location evidence="2">Secreted</location>
    </subcellularLocation>
</comment>
<accession>A0AAN6UAH9</accession>
<evidence type="ECO:0000256" key="8">
    <source>
        <dbReference type="ARBA" id="ARBA00022723"/>
    </source>
</evidence>
<keyword evidence="19" id="KW-1185">Reference proteome</keyword>
<feature type="domain" description="CFEM" evidence="17">
    <location>
        <begin position="1"/>
        <end position="111"/>
    </location>
</feature>
<evidence type="ECO:0000256" key="16">
    <source>
        <dbReference type="SAM" id="MobiDB-lite"/>
    </source>
</evidence>
<evidence type="ECO:0000259" key="17">
    <source>
        <dbReference type="PROSITE" id="PS52012"/>
    </source>
</evidence>